<keyword evidence="2" id="KW-1185">Reference proteome</keyword>
<comment type="caution">
    <text evidence="1">The sequence shown here is derived from an EMBL/GenBank/DDBJ whole genome shotgun (WGS) entry which is preliminary data.</text>
</comment>
<gene>
    <name evidence="1" type="ORF">KUV26_11200</name>
</gene>
<evidence type="ECO:0000313" key="1">
    <source>
        <dbReference type="EMBL" id="MBY6140004.1"/>
    </source>
</evidence>
<reference evidence="1 2" key="1">
    <citation type="submission" date="2021-06" db="EMBL/GenBank/DDBJ databases">
        <title>50 bacteria genomes isolated from Dapeng, Shenzhen, China.</title>
        <authorList>
            <person name="Zheng W."/>
            <person name="Yu S."/>
            <person name="Huang Y."/>
        </authorList>
    </citation>
    <scope>NUCLEOTIDE SEQUENCE [LARGE SCALE GENOMIC DNA]</scope>
    <source>
        <strain evidence="1 2">DP1N14-2</strain>
    </source>
</reference>
<sequence length="384" mass="43178">MKLPPLWKITRELKRPLAQLKLLPSRIGTYVFGNKYYDWFLAKNSRCTEGRATPGSRIAVYLIFPSQGVLASHIEALKYLISSGYAPLVVSNLPLPEADRDQVLDYCWLCLERPNYGYDFGGYRDGILLAREKAAQIDRLVLLNDSSWFPLPGAQDWLAEAEKTGLDFTGAVSNYGHPRVDPENFRSIRWNYTTSHRNFHYCSFALMMSGRLMADPQFIKFWERFPLTSDKKVTVRRGEIGLSQWITSSGYSHGMTSDPSDLDQRLAGLSHEEIKAAVRGAVFLDRPRLDTLREQLLAADAPAGDLVAFLLTAVAIQGASYVQPDLMRQLHGAAFLKKSPCWLDEKGSAITIRFARRLGGDFGAVVAREAETLRREKAPDFPPV</sequence>
<proteinExistence type="predicted"/>
<organism evidence="1 2">
    <name type="scientific">Leisingera daeponensis</name>
    <dbReference type="NCBI Taxonomy" id="405746"/>
    <lineage>
        <taxon>Bacteria</taxon>
        <taxon>Pseudomonadati</taxon>
        <taxon>Pseudomonadota</taxon>
        <taxon>Alphaproteobacteria</taxon>
        <taxon>Rhodobacterales</taxon>
        <taxon>Roseobacteraceae</taxon>
        <taxon>Leisingera</taxon>
    </lineage>
</organism>
<evidence type="ECO:0000313" key="2">
    <source>
        <dbReference type="Proteomes" id="UP000766629"/>
    </source>
</evidence>
<name>A0ABS7NH13_9RHOB</name>
<dbReference type="InterPro" id="IPR007739">
    <property type="entry name" value="RgpF"/>
</dbReference>
<accession>A0ABS7NH13</accession>
<dbReference type="Proteomes" id="UP000766629">
    <property type="component" value="Unassembled WGS sequence"/>
</dbReference>
<dbReference type="EMBL" id="JAHVJA010000004">
    <property type="protein sequence ID" value="MBY6140004.1"/>
    <property type="molecule type" value="Genomic_DNA"/>
</dbReference>
<dbReference type="Pfam" id="PF05045">
    <property type="entry name" value="RgpF"/>
    <property type="match status" value="1"/>
</dbReference>
<protein>
    <submittedName>
        <fullName evidence="1">Rhamnan synthesis F family protein</fullName>
    </submittedName>
</protein>
<dbReference type="RefSeq" id="WP_222508400.1">
    <property type="nucleotide sequence ID" value="NZ_JAHVJA010000004.1"/>
</dbReference>